<feature type="compositionally biased region" description="Low complexity" evidence="2">
    <location>
        <begin position="83"/>
        <end position="99"/>
    </location>
</feature>
<name>H0R0J7_9ACTN</name>
<feature type="compositionally biased region" description="Low complexity" evidence="2">
    <location>
        <begin position="106"/>
        <end position="139"/>
    </location>
</feature>
<evidence type="ECO:0000256" key="1">
    <source>
        <dbReference type="SAM" id="Coils"/>
    </source>
</evidence>
<dbReference type="EMBL" id="BAEH01000059">
    <property type="protein sequence ID" value="GAB18598.1"/>
    <property type="molecule type" value="Genomic_DNA"/>
</dbReference>
<dbReference type="eggNOG" id="ENOG5031SFM">
    <property type="taxonomic scope" value="Bacteria"/>
</dbReference>
<evidence type="ECO:0008006" key="5">
    <source>
        <dbReference type="Google" id="ProtNLM"/>
    </source>
</evidence>
<protein>
    <recommendedName>
        <fullName evidence="5">Translation initiation factor</fullName>
    </recommendedName>
</protein>
<evidence type="ECO:0000313" key="4">
    <source>
        <dbReference type="Proteomes" id="UP000035034"/>
    </source>
</evidence>
<dbReference type="STRING" id="1077974.GOEFS_059_00320"/>
<keyword evidence="4" id="KW-1185">Reference proteome</keyword>
<comment type="caution">
    <text evidence="3">The sequence shown here is derived from an EMBL/GenBank/DDBJ whole genome shotgun (WGS) entry which is preliminary data.</text>
</comment>
<dbReference type="OrthoDB" id="4373871at2"/>
<sequence>MPPRRSGSESLTPDDLAALTAAVAEGKQPLVYLREGTPSLGLTPGASARVLAVSGETVTVKPRGVDDALPYEADELRMTKNVAPQAAKPAKAKTSLTPRVRPPSTPATRAPATTPTKPATPTATSPKPAAPAKPASPSKSARRTGGKKPPAAVTVTIFGSPDNAWSVSVTRGGRKPTRSRTITPDSVEAALHELDDAAALDAASSVLNAARDEAQRRVDELSRELAAAQEELAALAPK</sequence>
<dbReference type="Pfam" id="PF19844">
    <property type="entry name" value="DUF6319"/>
    <property type="match status" value="1"/>
</dbReference>
<dbReference type="InterPro" id="IPR046282">
    <property type="entry name" value="DUF6319"/>
</dbReference>
<dbReference type="Proteomes" id="UP000035034">
    <property type="component" value="Unassembled WGS sequence"/>
</dbReference>
<accession>H0R0J7</accession>
<dbReference type="RefSeq" id="WP_007317934.1">
    <property type="nucleotide sequence ID" value="NZ_BAEH01000059.1"/>
</dbReference>
<keyword evidence="1" id="KW-0175">Coiled coil</keyword>
<evidence type="ECO:0000313" key="3">
    <source>
        <dbReference type="EMBL" id="GAB18598.1"/>
    </source>
</evidence>
<feature type="region of interest" description="Disordered" evidence="2">
    <location>
        <begin position="163"/>
        <end position="182"/>
    </location>
</feature>
<proteinExistence type="predicted"/>
<reference evidence="3 4" key="1">
    <citation type="submission" date="2011-12" db="EMBL/GenBank/DDBJ databases">
        <title>Whole genome shotgun sequence of Gordonia effusa NBRC 100432.</title>
        <authorList>
            <person name="Yoshida I."/>
            <person name="Takarada H."/>
            <person name="Hosoyama A."/>
            <person name="Tsuchikane K."/>
            <person name="Katsumata H."/>
            <person name="Yamazaki S."/>
            <person name="Fujita N."/>
        </authorList>
    </citation>
    <scope>NUCLEOTIDE SEQUENCE [LARGE SCALE GENOMIC DNA]</scope>
    <source>
        <strain evidence="3 4">NBRC 100432</strain>
    </source>
</reference>
<organism evidence="3 4">
    <name type="scientific">Gordonia effusa NBRC 100432</name>
    <dbReference type="NCBI Taxonomy" id="1077974"/>
    <lineage>
        <taxon>Bacteria</taxon>
        <taxon>Bacillati</taxon>
        <taxon>Actinomycetota</taxon>
        <taxon>Actinomycetes</taxon>
        <taxon>Mycobacteriales</taxon>
        <taxon>Gordoniaceae</taxon>
        <taxon>Gordonia</taxon>
    </lineage>
</organism>
<feature type="coiled-coil region" evidence="1">
    <location>
        <begin position="204"/>
        <end position="238"/>
    </location>
</feature>
<dbReference type="AlphaFoldDB" id="H0R0J7"/>
<evidence type="ECO:0000256" key="2">
    <source>
        <dbReference type="SAM" id="MobiDB-lite"/>
    </source>
</evidence>
<feature type="region of interest" description="Disordered" evidence="2">
    <location>
        <begin position="79"/>
        <end position="154"/>
    </location>
</feature>
<gene>
    <name evidence="3" type="ORF">GOEFS_059_00320</name>
</gene>